<keyword evidence="1" id="KW-0472">Membrane</keyword>
<gene>
    <name evidence="2" type="ORF">PQO05_06195</name>
</gene>
<reference evidence="2 3" key="1">
    <citation type="submission" date="2023-02" db="EMBL/GenBank/DDBJ databases">
        <title>Genome sequence of Mucilaginibacter jinjuensis strain KACC 16571.</title>
        <authorList>
            <person name="Kim S."/>
            <person name="Heo J."/>
            <person name="Kwon S.-W."/>
        </authorList>
    </citation>
    <scope>NUCLEOTIDE SEQUENCE [LARGE SCALE GENOMIC DNA]</scope>
    <source>
        <strain evidence="2 3">KACC 16571</strain>
    </source>
</reference>
<accession>A0ABY7TBT2</accession>
<evidence type="ECO:0000313" key="2">
    <source>
        <dbReference type="EMBL" id="WCT13525.1"/>
    </source>
</evidence>
<dbReference type="Proteomes" id="UP001216139">
    <property type="component" value="Chromosome"/>
</dbReference>
<protein>
    <recommendedName>
        <fullName evidence="4">SGNH/GDSL hydrolase family protein</fullName>
    </recommendedName>
</protein>
<keyword evidence="1" id="KW-1133">Transmembrane helix</keyword>
<dbReference type="InterPro" id="IPR036514">
    <property type="entry name" value="SGNH_hydro_sf"/>
</dbReference>
<dbReference type="SUPFAM" id="SSF52266">
    <property type="entry name" value="SGNH hydrolase"/>
    <property type="match status" value="1"/>
</dbReference>
<evidence type="ECO:0000256" key="1">
    <source>
        <dbReference type="SAM" id="Phobius"/>
    </source>
</evidence>
<keyword evidence="3" id="KW-1185">Reference proteome</keyword>
<proteinExistence type="predicted"/>
<feature type="transmembrane region" description="Helical" evidence="1">
    <location>
        <begin position="6"/>
        <end position="29"/>
    </location>
</feature>
<keyword evidence="1" id="KW-0812">Transmembrane</keyword>
<evidence type="ECO:0000313" key="3">
    <source>
        <dbReference type="Proteomes" id="UP001216139"/>
    </source>
</evidence>
<dbReference type="RefSeq" id="WP_273631835.1">
    <property type="nucleotide sequence ID" value="NZ_CP117167.1"/>
</dbReference>
<sequence length="313" mass="35956">MDSLKTFLLKLLALICLVVVVDISIGLLFKNLFYKQKSGKYFTTSHALKNAGEDIVIFGNSHAAQHFNAPLMQAKSGKTVFNFGNQGQGLFYIYPTLKSMLAYHTPKLIIINLDYEELRYDEAEYQRLFVFLPYYHLNPIIDSAIAMSGKYEQVKACSAMYRYNSLLGYMLLNIYKPTFNKSMASLGYDPNEGVISPSAINESEKKSLPEQYVFDKNKIKYLINLINYIQAKHVQLMVTTAPLYRYNDSKNLYKDKLTALLNQMQVAYFNDGDDAAFRNRNDLFHDDSHLNPKGADIWTQKCLNYIQGKHLMN</sequence>
<dbReference type="EMBL" id="CP117167">
    <property type="protein sequence ID" value="WCT13525.1"/>
    <property type="molecule type" value="Genomic_DNA"/>
</dbReference>
<organism evidence="2 3">
    <name type="scientific">Mucilaginibacter jinjuensis</name>
    <dbReference type="NCBI Taxonomy" id="1176721"/>
    <lineage>
        <taxon>Bacteria</taxon>
        <taxon>Pseudomonadati</taxon>
        <taxon>Bacteroidota</taxon>
        <taxon>Sphingobacteriia</taxon>
        <taxon>Sphingobacteriales</taxon>
        <taxon>Sphingobacteriaceae</taxon>
        <taxon>Mucilaginibacter</taxon>
    </lineage>
</organism>
<name>A0ABY7TBT2_9SPHI</name>
<dbReference type="Gene3D" id="3.40.50.1110">
    <property type="entry name" value="SGNH hydrolase"/>
    <property type="match status" value="1"/>
</dbReference>
<evidence type="ECO:0008006" key="4">
    <source>
        <dbReference type="Google" id="ProtNLM"/>
    </source>
</evidence>